<dbReference type="InterPro" id="IPR010982">
    <property type="entry name" value="Lambda_DNA-bd_dom_sf"/>
</dbReference>
<evidence type="ECO:0000313" key="3">
    <source>
        <dbReference type="Proteomes" id="UP000010472"/>
    </source>
</evidence>
<reference evidence="2 3" key="1">
    <citation type="submission" date="2012-06" db="EMBL/GenBank/DDBJ databases">
        <title>Finished chromosome of genome of Crinalium epipsammum PCC 9333.</title>
        <authorList>
            <consortium name="US DOE Joint Genome Institute"/>
            <person name="Gugger M."/>
            <person name="Coursin T."/>
            <person name="Rippka R."/>
            <person name="Tandeau De Marsac N."/>
            <person name="Huntemann M."/>
            <person name="Wei C.-L."/>
            <person name="Han J."/>
            <person name="Detter J.C."/>
            <person name="Han C."/>
            <person name="Tapia R."/>
            <person name="Davenport K."/>
            <person name="Daligault H."/>
            <person name="Erkkila T."/>
            <person name="Gu W."/>
            <person name="Munk A.C.C."/>
            <person name="Teshima H."/>
            <person name="Xu Y."/>
            <person name="Chain P."/>
            <person name="Chen A."/>
            <person name="Krypides N."/>
            <person name="Mavromatis K."/>
            <person name="Markowitz V."/>
            <person name="Szeto E."/>
            <person name="Ivanova N."/>
            <person name="Mikhailova N."/>
            <person name="Ovchinnikova G."/>
            <person name="Pagani I."/>
            <person name="Pati A."/>
            <person name="Goodwin L."/>
            <person name="Peters L."/>
            <person name="Pitluck S."/>
            <person name="Woyke T."/>
            <person name="Kerfeld C."/>
        </authorList>
    </citation>
    <scope>NUCLEOTIDE SEQUENCE [LARGE SCALE GENOMIC DNA]</scope>
    <source>
        <strain evidence="2 3">PCC 9333</strain>
    </source>
</reference>
<dbReference type="EMBL" id="CP003620">
    <property type="protein sequence ID" value="AFZ11477.1"/>
    <property type="molecule type" value="Genomic_DNA"/>
</dbReference>
<dbReference type="RefSeq" id="WP_015201612.1">
    <property type="nucleotide sequence ID" value="NC_019753.1"/>
</dbReference>
<evidence type="ECO:0000259" key="1">
    <source>
        <dbReference type="PROSITE" id="PS50943"/>
    </source>
</evidence>
<dbReference type="Gene3D" id="1.10.260.40">
    <property type="entry name" value="lambda repressor-like DNA-binding domains"/>
    <property type="match status" value="1"/>
</dbReference>
<name>K9VVE7_9CYAN</name>
<dbReference type="Pfam" id="PF13443">
    <property type="entry name" value="HTH_26"/>
    <property type="match status" value="1"/>
</dbReference>
<dbReference type="STRING" id="1173022.Cri9333_0519"/>
<dbReference type="SUPFAM" id="SSF47413">
    <property type="entry name" value="lambda repressor-like DNA-binding domains"/>
    <property type="match status" value="1"/>
</dbReference>
<dbReference type="HOGENOM" id="CLU_2045770_0_0_3"/>
<dbReference type="InterPro" id="IPR001387">
    <property type="entry name" value="Cro/C1-type_HTH"/>
</dbReference>
<proteinExistence type="predicted"/>
<dbReference type="eggNOG" id="COG3655">
    <property type="taxonomic scope" value="Bacteria"/>
</dbReference>
<dbReference type="OrthoDB" id="516447at2"/>
<dbReference type="GO" id="GO:0003677">
    <property type="term" value="F:DNA binding"/>
    <property type="evidence" value="ECO:0007669"/>
    <property type="project" value="InterPro"/>
</dbReference>
<dbReference type="KEGG" id="cep:Cri9333_0519"/>
<gene>
    <name evidence="2" type="ORF">Cri9333_0519</name>
</gene>
<dbReference type="Proteomes" id="UP000010472">
    <property type="component" value="Chromosome"/>
</dbReference>
<sequence>MDFSLAFNLTVSQFGISAKDLAQRSGILESTISRFRNGHQIKTETLSRLLECLSVEQREYFLSALASGENTKNQRRSNIERWIETASIDELHHSLLLIGHKCVKQNSQNSQNFEVSQSVA</sequence>
<accession>K9VVE7</accession>
<protein>
    <recommendedName>
        <fullName evidence="1">HTH cro/C1-type domain-containing protein</fullName>
    </recommendedName>
</protein>
<dbReference type="AlphaFoldDB" id="K9VVE7"/>
<evidence type="ECO:0000313" key="2">
    <source>
        <dbReference type="EMBL" id="AFZ11477.1"/>
    </source>
</evidence>
<dbReference type="PROSITE" id="PS50943">
    <property type="entry name" value="HTH_CROC1"/>
    <property type="match status" value="1"/>
</dbReference>
<organism evidence="2 3">
    <name type="scientific">Crinalium epipsammum PCC 9333</name>
    <dbReference type="NCBI Taxonomy" id="1173022"/>
    <lineage>
        <taxon>Bacteria</taxon>
        <taxon>Bacillati</taxon>
        <taxon>Cyanobacteriota</taxon>
        <taxon>Cyanophyceae</taxon>
        <taxon>Gomontiellales</taxon>
        <taxon>Gomontiellaceae</taxon>
        <taxon>Crinalium</taxon>
    </lineage>
</organism>
<dbReference type="CDD" id="cd00093">
    <property type="entry name" value="HTH_XRE"/>
    <property type="match status" value="1"/>
</dbReference>
<feature type="domain" description="HTH cro/C1-type" evidence="1">
    <location>
        <begin position="15"/>
        <end position="61"/>
    </location>
</feature>
<keyword evidence="3" id="KW-1185">Reference proteome</keyword>